<proteinExistence type="predicted"/>
<keyword evidence="1" id="KW-0067">ATP-binding</keyword>
<dbReference type="Proteomes" id="UP000242474">
    <property type="component" value="Unassembled WGS sequence"/>
</dbReference>
<keyword evidence="5" id="KW-1185">Reference proteome</keyword>
<dbReference type="Pfam" id="PF17667">
    <property type="entry name" value="Pkinase_fungal"/>
    <property type="match status" value="1"/>
</dbReference>
<reference evidence="4 5" key="1">
    <citation type="journal article" date="2015" name="Genome Biol. Evol.">
        <title>Phylogenomic analyses indicate that early fungi evolved digesting cell walls of algal ancestors of land plants.</title>
        <authorList>
            <person name="Chang Y."/>
            <person name="Wang S."/>
            <person name="Sekimoto S."/>
            <person name="Aerts A.L."/>
            <person name="Choi C."/>
            <person name="Clum A."/>
            <person name="LaButti K.M."/>
            <person name="Lindquist E.A."/>
            <person name="Yee Ngan C."/>
            <person name="Ohm R.A."/>
            <person name="Salamov A.A."/>
            <person name="Grigoriev I.V."/>
            <person name="Spatafora J.W."/>
            <person name="Berbee M.L."/>
        </authorList>
    </citation>
    <scope>NUCLEOTIDE SEQUENCE [LARGE SCALE GENOMIC DNA]</scope>
    <source>
        <strain evidence="4 5">NRRL 1564</strain>
    </source>
</reference>
<evidence type="ECO:0000259" key="3">
    <source>
        <dbReference type="Pfam" id="PF17667"/>
    </source>
</evidence>
<dbReference type="PROSITE" id="PS00107">
    <property type="entry name" value="PROTEIN_KINASE_ATP"/>
    <property type="match status" value="1"/>
</dbReference>
<protein>
    <recommendedName>
        <fullName evidence="3">Fungal-type protein kinase domain-containing protein</fullName>
    </recommendedName>
</protein>
<dbReference type="InterPro" id="IPR008266">
    <property type="entry name" value="Tyr_kinase_AS"/>
</dbReference>
<dbReference type="AlphaFoldDB" id="A0A2G5B0S5"/>
<dbReference type="InterPro" id="IPR011009">
    <property type="entry name" value="Kinase-like_dom_sf"/>
</dbReference>
<evidence type="ECO:0000313" key="4">
    <source>
        <dbReference type="EMBL" id="PIA12610.1"/>
    </source>
</evidence>
<dbReference type="InterPro" id="IPR017441">
    <property type="entry name" value="Protein_kinase_ATP_BS"/>
</dbReference>
<feature type="region of interest" description="Disordered" evidence="2">
    <location>
        <begin position="1"/>
        <end position="88"/>
    </location>
</feature>
<dbReference type="InterPro" id="IPR040976">
    <property type="entry name" value="Pkinase_fungal"/>
</dbReference>
<dbReference type="PANTHER" id="PTHR38248">
    <property type="entry name" value="FUNK1 6"/>
    <property type="match status" value="1"/>
</dbReference>
<dbReference type="PROSITE" id="PS51257">
    <property type="entry name" value="PROKAR_LIPOPROTEIN"/>
    <property type="match status" value="1"/>
</dbReference>
<dbReference type="Gene3D" id="1.10.510.10">
    <property type="entry name" value="Transferase(Phosphotransferase) domain 1"/>
    <property type="match status" value="1"/>
</dbReference>
<sequence length="741" mass="83163">MTKRDSGSQQPPARKKSRSSAASSSIGGISTSCLVTPDQTAKKTRKQTQSSDHPPPNLSFGSTSQGPVALSTPLRPSTGGSARQPVIKQQADTVTDSIVALVEKLINDDAASIKDIVDSHVWGSEQPGDYADASSEKLSEYAETFSTWLRAGGRIISERAMYPQISQLFKFVSGCIWRLRSNDAMPVRRVLPFELMDCNLEDSEDNRRIDIGLKCENLDEHNLFQHVAVDTKVEEPFSSLDRPTYRDMFGIIEAKVSPTKAHKDSALSQVLRYTKSAYSIQHNRRFFWAMTVTGTDIQAYVFGSNLVLESTSMGVTKCAGRKELIQLLVYWSFCELHRLGYDPTIRLNQNLQCIEIDVATTGKDGLPRMDTYYSREVVVAADRLFGRHTRCFVANAIPPAYDDDSAFEGKILIKDAWPEAPENAEDDKRDEMRFLYQITDGLKGHREYDGLYPRSIGGGRVCIQHLGNDFTNDVEDTTKSMVGDGIWSQINSTVLRVHKRIVMNGVGSPLKSVKSIPELIIVVADVMKCHMGIVNHCRILHRDISEGNILVCREDGNIHGMLIDFDHAIDIDDKGVARHSEQTGTLPFMSVNNLEGNSNERTALDDWESMIYLLCWLGTFGWNSSNRLDLDDTENLAINQWDTGDTFAIARNKRLHMDTNRTFQMIVDEFNRNIDYIGALQALVEMLRAELIDNHNDPKLRGSMRKRTNTSNGSKGGDIFATVEVREQKIDPFKERVANWK</sequence>
<feature type="compositionally biased region" description="Low complexity" evidence="2">
    <location>
        <begin position="19"/>
        <end position="30"/>
    </location>
</feature>
<gene>
    <name evidence="4" type="ORF">COEREDRAFT_12523</name>
</gene>
<organism evidence="4 5">
    <name type="scientific">Coemansia reversa (strain ATCC 12441 / NRRL 1564)</name>
    <dbReference type="NCBI Taxonomy" id="763665"/>
    <lineage>
        <taxon>Eukaryota</taxon>
        <taxon>Fungi</taxon>
        <taxon>Fungi incertae sedis</taxon>
        <taxon>Zoopagomycota</taxon>
        <taxon>Kickxellomycotina</taxon>
        <taxon>Kickxellomycetes</taxon>
        <taxon>Kickxellales</taxon>
        <taxon>Kickxellaceae</taxon>
        <taxon>Coemansia</taxon>
    </lineage>
</organism>
<feature type="domain" description="Fungal-type protein kinase" evidence="3">
    <location>
        <begin position="242"/>
        <end position="617"/>
    </location>
</feature>
<evidence type="ECO:0000256" key="1">
    <source>
        <dbReference type="PROSITE-ProRule" id="PRU10141"/>
    </source>
</evidence>
<dbReference type="PANTHER" id="PTHR38248:SF2">
    <property type="entry name" value="FUNK1 11"/>
    <property type="match status" value="1"/>
</dbReference>
<dbReference type="STRING" id="763665.A0A2G5B0S5"/>
<accession>A0A2G5B0S5</accession>
<dbReference type="OrthoDB" id="5584477at2759"/>
<evidence type="ECO:0000313" key="5">
    <source>
        <dbReference type="Proteomes" id="UP000242474"/>
    </source>
</evidence>
<dbReference type="GO" id="GO:0005524">
    <property type="term" value="F:ATP binding"/>
    <property type="evidence" value="ECO:0007669"/>
    <property type="project" value="UniProtKB-UniRule"/>
</dbReference>
<dbReference type="SUPFAM" id="SSF56112">
    <property type="entry name" value="Protein kinase-like (PK-like)"/>
    <property type="match status" value="1"/>
</dbReference>
<feature type="region of interest" description="Disordered" evidence="2">
    <location>
        <begin position="698"/>
        <end position="717"/>
    </location>
</feature>
<feature type="binding site" evidence="1">
    <location>
        <position position="511"/>
    </location>
    <ligand>
        <name>ATP</name>
        <dbReference type="ChEBI" id="CHEBI:30616"/>
    </ligand>
</feature>
<dbReference type="GO" id="GO:0004672">
    <property type="term" value="F:protein kinase activity"/>
    <property type="evidence" value="ECO:0007669"/>
    <property type="project" value="InterPro"/>
</dbReference>
<evidence type="ECO:0000256" key="2">
    <source>
        <dbReference type="SAM" id="MobiDB-lite"/>
    </source>
</evidence>
<keyword evidence="1" id="KW-0547">Nucleotide-binding</keyword>
<dbReference type="PROSITE" id="PS00109">
    <property type="entry name" value="PROTEIN_KINASE_TYR"/>
    <property type="match status" value="1"/>
</dbReference>
<feature type="non-terminal residue" evidence="4">
    <location>
        <position position="741"/>
    </location>
</feature>
<name>A0A2G5B0S5_COERN</name>
<dbReference type="EMBL" id="KZ303626">
    <property type="protein sequence ID" value="PIA12610.1"/>
    <property type="molecule type" value="Genomic_DNA"/>
</dbReference>